<dbReference type="Gene3D" id="3.30.160.60">
    <property type="entry name" value="Classic Zinc Finger"/>
    <property type="match status" value="1"/>
</dbReference>
<evidence type="ECO:0000259" key="3">
    <source>
        <dbReference type="PROSITE" id="PS50119"/>
    </source>
</evidence>
<organism evidence="4 5">
    <name type="scientific">Mytilus coruscus</name>
    <name type="common">Sea mussel</name>
    <dbReference type="NCBI Taxonomy" id="42192"/>
    <lineage>
        <taxon>Eukaryota</taxon>
        <taxon>Metazoa</taxon>
        <taxon>Spiralia</taxon>
        <taxon>Lophotrochozoa</taxon>
        <taxon>Mollusca</taxon>
        <taxon>Bivalvia</taxon>
        <taxon>Autobranchia</taxon>
        <taxon>Pteriomorphia</taxon>
        <taxon>Mytilida</taxon>
        <taxon>Mytiloidea</taxon>
        <taxon>Mytilidae</taxon>
        <taxon>Mytilinae</taxon>
        <taxon>Mytilus</taxon>
    </lineage>
</organism>
<reference evidence="4 5" key="1">
    <citation type="submission" date="2020-06" db="EMBL/GenBank/DDBJ databases">
        <authorList>
            <person name="Li R."/>
            <person name="Bekaert M."/>
        </authorList>
    </citation>
    <scope>NUCLEOTIDE SEQUENCE [LARGE SCALE GENOMIC DNA]</scope>
    <source>
        <strain evidence="5">wild</strain>
    </source>
</reference>
<dbReference type="AlphaFoldDB" id="A0A6J8A603"/>
<keyword evidence="1" id="KW-0862">Zinc</keyword>
<dbReference type="Proteomes" id="UP000507470">
    <property type="component" value="Unassembled WGS sequence"/>
</dbReference>
<dbReference type="InterPro" id="IPR000315">
    <property type="entry name" value="Znf_B-box"/>
</dbReference>
<evidence type="ECO:0000256" key="1">
    <source>
        <dbReference type="PROSITE-ProRule" id="PRU00024"/>
    </source>
</evidence>
<name>A0A6J8A603_MYTCO</name>
<keyword evidence="1" id="KW-0479">Metal-binding</keyword>
<accession>A0A6J8A603</accession>
<dbReference type="SUPFAM" id="SSF101898">
    <property type="entry name" value="NHL repeat"/>
    <property type="match status" value="1"/>
</dbReference>
<dbReference type="InterPro" id="IPR011042">
    <property type="entry name" value="6-blade_b-propeller_TolB-like"/>
</dbReference>
<proteinExistence type="predicted"/>
<dbReference type="Gene3D" id="2.120.10.30">
    <property type="entry name" value="TolB, C-terminal domain"/>
    <property type="match status" value="1"/>
</dbReference>
<evidence type="ECO:0000256" key="2">
    <source>
        <dbReference type="SAM" id="Coils"/>
    </source>
</evidence>
<dbReference type="PANTHER" id="PTHR25462">
    <property type="entry name" value="BONUS, ISOFORM C-RELATED"/>
    <property type="match status" value="1"/>
</dbReference>
<dbReference type="GO" id="GO:0008270">
    <property type="term" value="F:zinc ion binding"/>
    <property type="evidence" value="ECO:0007669"/>
    <property type="project" value="UniProtKB-KW"/>
</dbReference>
<protein>
    <submittedName>
        <fullName evidence="4">TRIM9_67</fullName>
    </submittedName>
</protein>
<gene>
    <name evidence="4" type="ORF">MCOR_3782</name>
</gene>
<dbReference type="PANTHER" id="PTHR25462:SF296">
    <property type="entry name" value="MEIOTIC P26, ISOFORM F"/>
    <property type="match status" value="1"/>
</dbReference>
<dbReference type="PROSITE" id="PS50119">
    <property type="entry name" value="ZF_BBOX"/>
    <property type="match status" value="1"/>
</dbReference>
<evidence type="ECO:0000313" key="5">
    <source>
        <dbReference type="Proteomes" id="UP000507470"/>
    </source>
</evidence>
<dbReference type="InterPro" id="IPR047153">
    <property type="entry name" value="TRIM45/56/19-like"/>
</dbReference>
<dbReference type="EMBL" id="CACVKT020000695">
    <property type="protein sequence ID" value="CAC5361803.1"/>
    <property type="molecule type" value="Genomic_DNA"/>
</dbReference>
<keyword evidence="5" id="KW-1185">Reference proteome</keyword>
<evidence type="ECO:0000313" key="4">
    <source>
        <dbReference type="EMBL" id="CAC5361803.1"/>
    </source>
</evidence>
<feature type="domain" description="B box-type" evidence="3">
    <location>
        <begin position="64"/>
        <end position="116"/>
    </location>
</feature>
<dbReference type="OrthoDB" id="6071540at2759"/>
<feature type="coiled-coil region" evidence="2">
    <location>
        <begin position="181"/>
        <end position="208"/>
    </location>
</feature>
<sequence>MAQNLLKCQFCKRSSEVMWKCKTCEVFFCDPCRINIHALLKNAHEHDVTDYKEMDTKCSDRVNLKSIPCSTHPEHSCLMFCRVCEKSLCSSCLINPFDHEELTRIYNVRRESLRELKHQIENVLPFFEEKCTEFQDLESNSLSQYHQIRRTISERQNALTQEAEELFKQLDDFWNPADNALTQEKERLTTIEKDLKQRKSELANALEESSPSSIFPVYEKINRDIPSQMIANVKTPDLIYVKSSSNDSYFGSITQVPELNLVHTFTIALPDISAIATINAETSVLYSAKTNRFQHFTISNLEIVKCLDYNAKNNISNQFNSSARVVDMTEYRGNILISDELLGDEIMHICHSVSQTKFTSISDLKPCGVHTTSNIILLGYCSSYRHNEKSGIIILDSIGKEIRRFECNARNEEMLFTFPAKITTNINNDICIIDYKSFYTAKNPRYGTRYTYESRSGRVVTLGEWGQPKWTYSGQSCINCYDTFTPYDIVTTMHGHILIADGDSSTNHVVSNDGEFVTKFCHDDIVHPNSLNIDKMGRLLVGCSSDWDGGNHEDDARRCKTSKLHVVELIDIC</sequence>
<keyword evidence="2" id="KW-0175">Coiled coil</keyword>
<keyword evidence="1" id="KW-0863">Zinc-finger</keyword>